<feature type="domain" description="Methyltransferase FkbM" evidence="3">
    <location>
        <begin position="393"/>
        <end position="542"/>
    </location>
</feature>
<dbReference type="InterPro" id="IPR029063">
    <property type="entry name" value="SAM-dependent_MTases_sf"/>
</dbReference>
<dbReference type="Gene3D" id="3.40.50.150">
    <property type="entry name" value="Vaccinia Virus protein VP39"/>
    <property type="match status" value="1"/>
</dbReference>
<dbReference type="Proteomes" id="UP000252023">
    <property type="component" value="Chromosome"/>
</dbReference>
<evidence type="ECO:0000259" key="3">
    <source>
        <dbReference type="Pfam" id="PF05050"/>
    </source>
</evidence>
<dbReference type="NCBIfam" id="TIGR01444">
    <property type="entry name" value="fkbM_fam"/>
    <property type="match status" value="1"/>
</dbReference>
<feature type="region of interest" description="Disordered" evidence="2">
    <location>
        <begin position="258"/>
        <end position="342"/>
    </location>
</feature>
<dbReference type="Pfam" id="PF19786">
    <property type="entry name" value="DUF6270"/>
    <property type="match status" value="1"/>
</dbReference>
<dbReference type="EMBL" id="CP030918">
    <property type="protein sequence ID" value="AXC48691.1"/>
    <property type="molecule type" value="Genomic_DNA"/>
</dbReference>
<keyword evidence="6" id="KW-1185">Reference proteome</keyword>
<dbReference type="PANTHER" id="PTHR34203">
    <property type="entry name" value="METHYLTRANSFERASE, FKBM FAMILY PROTEIN"/>
    <property type="match status" value="1"/>
</dbReference>
<keyword evidence="5" id="KW-0489">Methyltransferase</keyword>
<feature type="domain" description="Spore protein YkvP/CgeB glycosyl transferase-like" evidence="4">
    <location>
        <begin position="1073"/>
        <end position="1187"/>
    </location>
</feature>
<feature type="coiled-coil region" evidence="1">
    <location>
        <begin position="584"/>
        <end position="716"/>
    </location>
</feature>
<dbReference type="CDD" id="cd03801">
    <property type="entry name" value="GT4_PimA-like"/>
    <property type="match status" value="1"/>
</dbReference>
<proteinExistence type="predicted"/>
<dbReference type="Pfam" id="PF05050">
    <property type="entry name" value="Methyltransf_21"/>
    <property type="match status" value="1"/>
</dbReference>
<accession>A0A344PH36</accession>
<dbReference type="Gene3D" id="1.10.287.1490">
    <property type="match status" value="1"/>
</dbReference>
<sequence length="1928" mass="213082">MDQSRMNEGRQTRVLIIGSCASRDIFALSPSPDFVISDYYARSSFAVLNAHPLVDHALLARIDSPFQRRMVLRDMDKSLLAALRDDDFDLILLDFIDERFDILLRASGDAVTVSPEFLSGADSAAGSMAGRRLVNSDPERYDRWREGLIHFATLIKARGWQERLVVNRVFWALTDQSGAPIDEYPAAVAKRQNLLLAKMYDALAEALPQTRWLTYQTDSLLADHGHKWGLEPFHYQQSIYDTAISQLREIIQAGEIAGQNDPSSRHRPSAALHMPAAPGDTIQPGAQPIALKSQGLKQTHTEDLMAESRSPVDEVKAHQPTRAEPVVTSDEATPAAPDGPFEVIEGDRSYRMVLPDSATDYIQKGIAQTREPYEREMLRDMASRLSPGDLVLDIGANIGNHAMYLAVVADCRVIAFEPNPHLVEAIEQSIAENDLGERLSIRKFGVGASAGRAKFGVERPENLGGQHLELGAGEIDVVTLDSQSFPGPVRAIKIDVEGMESAVLAGAEDLIKRDQPILYVECENEASFRAVLRLLHPLGYKYWDTFNATPTHLFLPSALADQKDRLEQAGLRLAVESYRSGLELARLKKALSEANTKYRNVSEQLQAARKDTAAIRSAVESKTAALSGALADIKSLTADYDRIQADLRDAKAKAQIHAMDMAAAKTRREADQREIAELQSQLVGVRSESQKRQIEAETARQKLDAANTKYRELTGRYDQTVPQLRAALTMTERRLREAQGQNSLLRGRLVSMANSRTYRAGEVLRDGAASVRGFAAIPVRMARVFRTHLDSPPPGLLPPPVEAAPPARPGPVAAPTSGPPPGEAPQAASSTEVQAKAAAAPAITAPIFRDGYAPPEPLAAREGAARVADILLAPRKDLRVAAIMDDFTYTCFAPEADLLGLTAGNWQSEIEGFKPDLLFVESAWRGKNDSWDRKIGHRSQELHDLVGWCRKNGVPTVFWNKEDPVHYTSFLSTAKLFDHVFTTDIDCIHLYRQALRHDRVWLLPFACQPRVHNPIELFARRDAINFAGAYYTRYPERTRDLENFTAGLPLLRPLDIFDRNWGRDDPNYAFPESFRTFIVGTLPASRIDVAYKGYRYAINLNSVKQSQSMFARRVYELLASGTVTISNFSRGLRMMFGDLVISSDDHGEVTRRFEKVADQPGHADRLRLAGLRKIMSQHTSADRLAYVVSKALPDRAPQADLPAVTVIAHAPDEESARHLLAAFTAQTHRDARLLLIAPEGFRAADHDPRVRLLSEGEAPPDLTEELAAGWLACFSAKDYYGPNYLRDLVLATRYSGADVIGKAAYPTGDGTLMDPAAAYIPVAGISRRRGIIRGALLNEQDRAGLLDGIDTGDWRADRVLSVDPFNYCHEVADRTTIASVVDDLRGIDPGLPLPEILSRAESIKPADMPATARRLDNRDLARLFRGQSAPGVQIVVSPISFEVASELADGKHAYIYSTTSLRPSEVLENGVLRCHVDVSPGLSISFVMIWLDAKGSRLGHAMIHPLRNETAEPPAGTASVRLGLRVLGSGMCEIKSLDLTHRQLTPSTLLDRGRVLIVTNQYPAYSDLYRNAFLHSRVRRYAALGLRPSVLRFRESVAPTFTEFENTDVMTADRVTLDKMLAEGGYDTVAVHFLTPEVWDILRPHLDRVRVVVWCHGVDIQPWTRRAFLYTTPAEREAAQRASDARMAFWHGVLRPQHPNLKLVFVSQQLADTAAEDLGISFVPGQIEVIHNPIDTGIFAYQPKKTEDRLKVLLLRPFASSVYANDLAVAAIRILSAKPWFDQMHFRIAGDGPLLEETVAPLRGMDNVEIQKGFLSHTEIAGLHREAGIFLVPTRTDTHGVSRDEAMASGLVPVTTAVAAVPEFVDETCGILVPPDDAQALADAIERLYHEPDLFLRLSEAAARRVRAQSDADLMIEREISVLTSVGT</sequence>
<dbReference type="SUPFAM" id="SSF53335">
    <property type="entry name" value="S-adenosyl-L-methionine-dependent methyltransferases"/>
    <property type="match status" value="1"/>
</dbReference>
<name>A0A344PH36_9RHOB</name>
<dbReference type="SUPFAM" id="SSF53756">
    <property type="entry name" value="UDP-Glycosyltransferase/glycogen phosphorylase"/>
    <property type="match status" value="1"/>
</dbReference>
<evidence type="ECO:0000313" key="5">
    <source>
        <dbReference type="EMBL" id="AXC48691.1"/>
    </source>
</evidence>
<dbReference type="InterPro" id="IPR046237">
    <property type="entry name" value="DUF6270"/>
</dbReference>
<dbReference type="KEGG" id="pars:DRW48_02400"/>
<keyword evidence="1" id="KW-0175">Coiled coil</keyword>
<evidence type="ECO:0000256" key="2">
    <source>
        <dbReference type="SAM" id="MobiDB-lite"/>
    </source>
</evidence>
<dbReference type="GO" id="GO:0032259">
    <property type="term" value="P:methylation"/>
    <property type="evidence" value="ECO:0007669"/>
    <property type="project" value="UniProtKB-KW"/>
</dbReference>
<evidence type="ECO:0000256" key="1">
    <source>
        <dbReference type="SAM" id="Coils"/>
    </source>
</evidence>
<dbReference type="InterPro" id="IPR055259">
    <property type="entry name" value="YkvP/CgeB_Glyco_trans-like"/>
</dbReference>
<dbReference type="Pfam" id="PF13692">
    <property type="entry name" value="Glyco_trans_1_4"/>
    <property type="match status" value="1"/>
</dbReference>
<evidence type="ECO:0000313" key="6">
    <source>
        <dbReference type="Proteomes" id="UP000252023"/>
    </source>
</evidence>
<dbReference type="InterPro" id="IPR052514">
    <property type="entry name" value="SAM-dependent_MTase"/>
</dbReference>
<dbReference type="OrthoDB" id="9790710at2"/>
<gene>
    <name evidence="5" type="ORF">DRW48_02400</name>
</gene>
<reference evidence="6" key="1">
    <citation type="submission" date="2018-07" db="EMBL/GenBank/DDBJ databases">
        <title>Genome sequencing of Paracoccus sp. SC2-6.</title>
        <authorList>
            <person name="Heo J."/>
            <person name="Kim S.-J."/>
            <person name="Kwon S.-W."/>
        </authorList>
    </citation>
    <scope>NUCLEOTIDE SEQUENCE [LARGE SCALE GENOMIC DNA]</scope>
    <source>
        <strain evidence="6">SC2-6</strain>
    </source>
</reference>
<protein>
    <submittedName>
        <fullName evidence="5">FkbM family methyltransferase</fullName>
    </submittedName>
</protein>
<organism evidence="5 6">
    <name type="scientific">Paracoccus suum</name>
    <dbReference type="NCBI Taxonomy" id="2259340"/>
    <lineage>
        <taxon>Bacteria</taxon>
        <taxon>Pseudomonadati</taxon>
        <taxon>Pseudomonadota</taxon>
        <taxon>Alphaproteobacteria</taxon>
        <taxon>Rhodobacterales</taxon>
        <taxon>Paracoccaceae</taxon>
        <taxon>Paracoccus</taxon>
    </lineage>
</organism>
<dbReference type="Gene3D" id="3.40.50.2000">
    <property type="entry name" value="Glycogen Phosphorylase B"/>
    <property type="match status" value="2"/>
</dbReference>
<keyword evidence="5" id="KW-0808">Transferase</keyword>
<feature type="compositionally biased region" description="Pro residues" evidence="2">
    <location>
        <begin position="791"/>
        <end position="809"/>
    </location>
</feature>
<dbReference type="InterPro" id="IPR006342">
    <property type="entry name" value="FkbM_mtfrase"/>
</dbReference>
<dbReference type="GO" id="GO:0008168">
    <property type="term" value="F:methyltransferase activity"/>
    <property type="evidence" value="ECO:0007669"/>
    <property type="project" value="UniProtKB-KW"/>
</dbReference>
<dbReference type="PANTHER" id="PTHR34203:SF15">
    <property type="entry name" value="SLL1173 PROTEIN"/>
    <property type="match status" value="1"/>
</dbReference>
<feature type="region of interest" description="Disordered" evidence="2">
    <location>
        <begin position="791"/>
        <end position="835"/>
    </location>
</feature>
<evidence type="ECO:0000259" key="4">
    <source>
        <dbReference type="Pfam" id="PF13524"/>
    </source>
</evidence>
<dbReference type="Pfam" id="PF13524">
    <property type="entry name" value="Glyco_trans_1_2"/>
    <property type="match status" value="1"/>
</dbReference>